<evidence type="ECO:0000313" key="4">
    <source>
        <dbReference type="Proteomes" id="UP001175211"/>
    </source>
</evidence>
<evidence type="ECO:0000259" key="2">
    <source>
        <dbReference type="Pfam" id="PF24883"/>
    </source>
</evidence>
<reference evidence="3" key="1">
    <citation type="submission" date="2023-06" db="EMBL/GenBank/DDBJ databases">
        <authorList>
            <consortium name="Lawrence Berkeley National Laboratory"/>
            <person name="Ahrendt S."/>
            <person name="Sahu N."/>
            <person name="Indic B."/>
            <person name="Wong-Bajracharya J."/>
            <person name="Merenyi Z."/>
            <person name="Ke H.-M."/>
            <person name="Monk M."/>
            <person name="Kocsube S."/>
            <person name="Drula E."/>
            <person name="Lipzen A."/>
            <person name="Balint B."/>
            <person name="Henrissat B."/>
            <person name="Andreopoulos B."/>
            <person name="Martin F.M."/>
            <person name="Harder C.B."/>
            <person name="Rigling D."/>
            <person name="Ford K.L."/>
            <person name="Foster G.D."/>
            <person name="Pangilinan J."/>
            <person name="Papanicolaou A."/>
            <person name="Barry K."/>
            <person name="LaButti K."/>
            <person name="Viragh M."/>
            <person name="Koriabine M."/>
            <person name="Yan M."/>
            <person name="Riley R."/>
            <person name="Champramary S."/>
            <person name="Plett K.L."/>
            <person name="Tsai I.J."/>
            <person name="Slot J."/>
            <person name="Sipos G."/>
            <person name="Plett J."/>
            <person name="Nagy L.G."/>
            <person name="Grigoriev I.V."/>
        </authorList>
    </citation>
    <scope>NUCLEOTIDE SEQUENCE</scope>
    <source>
        <strain evidence="3">CCBAS 213</strain>
    </source>
</reference>
<dbReference type="Proteomes" id="UP001175211">
    <property type="component" value="Unassembled WGS sequence"/>
</dbReference>
<evidence type="ECO:0000256" key="1">
    <source>
        <dbReference type="ARBA" id="ARBA00022737"/>
    </source>
</evidence>
<dbReference type="Pfam" id="PF24883">
    <property type="entry name" value="NPHP3_N"/>
    <property type="match status" value="1"/>
</dbReference>
<dbReference type="InterPro" id="IPR056884">
    <property type="entry name" value="NPHP3-like_N"/>
</dbReference>
<protein>
    <recommendedName>
        <fullName evidence="2">Nephrocystin 3-like N-terminal domain-containing protein</fullName>
    </recommendedName>
</protein>
<organism evidence="3 4">
    <name type="scientific">Armillaria tabescens</name>
    <name type="common">Ringless honey mushroom</name>
    <name type="synonym">Agaricus tabescens</name>
    <dbReference type="NCBI Taxonomy" id="1929756"/>
    <lineage>
        <taxon>Eukaryota</taxon>
        <taxon>Fungi</taxon>
        <taxon>Dikarya</taxon>
        <taxon>Basidiomycota</taxon>
        <taxon>Agaricomycotina</taxon>
        <taxon>Agaricomycetes</taxon>
        <taxon>Agaricomycetidae</taxon>
        <taxon>Agaricales</taxon>
        <taxon>Marasmiineae</taxon>
        <taxon>Physalacriaceae</taxon>
        <taxon>Desarmillaria</taxon>
    </lineage>
</organism>
<dbReference type="AlphaFoldDB" id="A0AA39JBI5"/>
<dbReference type="GeneID" id="85363506"/>
<sequence>MQGTRVATINIMVSWIAQCDGRTMWCKGLAGMGKSSLMGTLHELLTTNFGGRSRLAAFVRYDRIEYSKASKLITSIAYALGMFDDRIGMAISLVVQTLPSVATLPPSAQFQLLLRNPLESVPDLGDGGPLVVIIDGLDECDASDDMLAVLAEGFGPTLSFMRLILSSRPLHRIATAFEGRDCISTLHLDTSSEDVNHDIQFYLEREFATIRDDAFLEKCNELDAVNKLMAQASGLFIWAATVAKFIHAFPGISRLQALLDTKIPRDATEALITLYRTALDTLASEILGANADIKKCVRSVLGAVLVTQTPPGMTEDILDNIVLLGEGSPPSRHIVAMLGSVLSPETEDLPIRLIHKSFDDFLQDRSRCGDE</sequence>
<feature type="domain" description="Nephrocystin 3-like N-terminal" evidence="2">
    <location>
        <begin position="14"/>
        <end position="168"/>
    </location>
</feature>
<dbReference type="Gene3D" id="3.40.50.300">
    <property type="entry name" value="P-loop containing nucleotide triphosphate hydrolases"/>
    <property type="match status" value="1"/>
</dbReference>
<keyword evidence="4" id="KW-1185">Reference proteome</keyword>
<dbReference type="PANTHER" id="PTHR10039">
    <property type="entry name" value="AMELOGENIN"/>
    <property type="match status" value="1"/>
</dbReference>
<keyword evidence="1" id="KW-0677">Repeat</keyword>
<evidence type="ECO:0000313" key="3">
    <source>
        <dbReference type="EMBL" id="KAK0439717.1"/>
    </source>
</evidence>
<name>A0AA39JBI5_ARMTA</name>
<proteinExistence type="predicted"/>
<comment type="caution">
    <text evidence="3">The sequence shown here is derived from an EMBL/GenBank/DDBJ whole genome shotgun (WGS) entry which is preliminary data.</text>
</comment>
<dbReference type="EMBL" id="JAUEPS010000082">
    <property type="protein sequence ID" value="KAK0439717.1"/>
    <property type="molecule type" value="Genomic_DNA"/>
</dbReference>
<dbReference type="RefSeq" id="XP_060323359.1">
    <property type="nucleotide sequence ID" value="XM_060479958.1"/>
</dbReference>
<dbReference type="SUPFAM" id="SSF52540">
    <property type="entry name" value="P-loop containing nucleoside triphosphate hydrolases"/>
    <property type="match status" value="1"/>
</dbReference>
<dbReference type="InterPro" id="IPR027417">
    <property type="entry name" value="P-loop_NTPase"/>
</dbReference>
<dbReference type="PANTHER" id="PTHR10039:SF17">
    <property type="entry name" value="FUNGAL STAND N-TERMINAL GOODBYE DOMAIN-CONTAINING PROTEIN-RELATED"/>
    <property type="match status" value="1"/>
</dbReference>
<accession>A0AA39JBI5</accession>
<gene>
    <name evidence="3" type="ORF">EV420DRAFT_1733533</name>
</gene>